<comment type="caution">
    <text evidence="2">The sequence shown here is derived from an EMBL/GenBank/DDBJ whole genome shotgun (WGS) entry which is preliminary data.</text>
</comment>
<protein>
    <submittedName>
        <fullName evidence="2">Retrovirus-related pol polyprotein from transposon TNT 1-94</fullName>
    </submittedName>
</protein>
<evidence type="ECO:0000256" key="1">
    <source>
        <dbReference type="SAM" id="MobiDB-lite"/>
    </source>
</evidence>
<keyword evidence="3" id="KW-1185">Reference proteome</keyword>
<organism evidence="2 3">
    <name type="scientific">Tanacetum coccineum</name>
    <dbReference type="NCBI Taxonomy" id="301880"/>
    <lineage>
        <taxon>Eukaryota</taxon>
        <taxon>Viridiplantae</taxon>
        <taxon>Streptophyta</taxon>
        <taxon>Embryophyta</taxon>
        <taxon>Tracheophyta</taxon>
        <taxon>Spermatophyta</taxon>
        <taxon>Magnoliopsida</taxon>
        <taxon>eudicotyledons</taxon>
        <taxon>Gunneridae</taxon>
        <taxon>Pentapetalae</taxon>
        <taxon>asterids</taxon>
        <taxon>campanulids</taxon>
        <taxon>Asterales</taxon>
        <taxon>Asteraceae</taxon>
        <taxon>Asteroideae</taxon>
        <taxon>Anthemideae</taxon>
        <taxon>Anthemidinae</taxon>
        <taxon>Tanacetum</taxon>
    </lineage>
</organism>
<dbReference type="Gene3D" id="4.10.60.10">
    <property type="entry name" value="Zinc finger, CCHC-type"/>
    <property type="match status" value="1"/>
</dbReference>
<proteinExistence type="predicted"/>
<feature type="region of interest" description="Disordered" evidence="1">
    <location>
        <begin position="202"/>
        <end position="260"/>
    </location>
</feature>
<evidence type="ECO:0000313" key="2">
    <source>
        <dbReference type="EMBL" id="GJT26349.1"/>
    </source>
</evidence>
<evidence type="ECO:0000313" key="3">
    <source>
        <dbReference type="Proteomes" id="UP001151760"/>
    </source>
</evidence>
<gene>
    <name evidence="2" type="ORF">Tco_0906624</name>
</gene>
<dbReference type="InterPro" id="IPR036875">
    <property type="entry name" value="Znf_CCHC_sf"/>
</dbReference>
<accession>A0ABQ5CN56</accession>
<reference evidence="2" key="2">
    <citation type="submission" date="2022-01" db="EMBL/GenBank/DDBJ databases">
        <authorList>
            <person name="Yamashiro T."/>
            <person name="Shiraishi A."/>
            <person name="Satake H."/>
            <person name="Nakayama K."/>
        </authorList>
    </citation>
    <scope>NUCLEOTIDE SEQUENCE</scope>
</reference>
<feature type="compositionally biased region" description="Polar residues" evidence="1">
    <location>
        <begin position="215"/>
        <end position="228"/>
    </location>
</feature>
<dbReference type="EMBL" id="BQNB010014285">
    <property type="protein sequence ID" value="GJT26349.1"/>
    <property type="molecule type" value="Genomic_DNA"/>
</dbReference>
<name>A0ABQ5CN56_9ASTR</name>
<dbReference type="Proteomes" id="UP001151760">
    <property type="component" value="Unassembled WGS sequence"/>
</dbReference>
<feature type="compositionally biased region" description="Polar residues" evidence="1">
    <location>
        <begin position="280"/>
        <end position="297"/>
    </location>
</feature>
<reference evidence="2" key="1">
    <citation type="journal article" date="2022" name="Int. J. Mol. Sci.">
        <title>Draft Genome of Tanacetum Coccineum: Genomic Comparison of Closely Related Tanacetum-Family Plants.</title>
        <authorList>
            <person name="Yamashiro T."/>
            <person name="Shiraishi A."/>
            <person name="Nakayama K."/>
            <person name="Satake H."/>
        </authorList>
    </citation>
    <scope>NUCLEOTIDE SEQUENCE</scope>
</reference>
<dbReference type="SUPFAM" id="SSF57756">
    <property type="entry name" value="Retrovirus zinc finger-like domains"/>
    <property type="match status" value="1"/>
</dbReference>
<feature type="region of interest" description="Disordered" evidence="1">
    <location>
        <begin position="280"/>
        <end position="303"/>
    </location>
</feature>
<sequence length="527" mass="59613">MTTPITTSTTDSQMHNNIMAAGLRDRPPMLAMGRYSQWQSRFLRYIDTRLNGDALRKCILEGPYQPTTVTIPAVPTTENSPAVPERTVVETILTMSPENKAHYESEKEAIHLLLTGIGDEIYPTVDAGKTTHKIKVTSHDGESMESYYSGFYKMMNEMIRNNLTVATMQYQKKVNEIRVERIAKNANPLALVAAAQQYPDPYYQAPKSHKPYAPTSKQSSSTRSNATTKFKGKEIAKPITPPSESASEEDNDPKQAQRDKDMQKNLALIAKYFKKIYKPTNNNLRTSSNSKNKNVDTTPRETVGSQVVQQTGIQCFNWKEFGHFAKECRKPKRVKDSMYHKEKMLLCKQAEKGVPLQAEQADLLEDTNEDIDEQELEAHYSFMAKIQEVPTADSGIDTEPLEHVHKDVEYNVFANVRQHFEQPESTSNTCLVEKDDSNVTPDLPDMCDNDIQTDQNVEDERATLANLIANLKLDVDENKKIQKKLKKVNASLAHELKECKSILAKTSKTLRESNSIWDSCLVALQNK</sequence>